<feature type="transmembrane region" description="Helical" evidence="5">
    <location>
        <begin position="12"/>
        <end position="35"/>
    </location>
</feature>
<dbReference type="PhylomeDB" id="E9GY96"/>
<dbReference type="OrthoDB" id="10309395at2759"/>
<evidence type="ECO:0000256" key="4">
    <source>
        <dbReference type="ARBA" id="ARBA00023136"/>
    </source>
</evidence>
<organism evidence="6 7">
    <name type="scientific">Daphnia pulex</name>
    <name type="common">Water flea</name>
    <dbReference type="NCBI Taxonomy" id="6669"/>
    <lineage>
        <taxon>Eukaryota</taxon>
        <taxon>Metazoa</taxon>
        <taxon>Ecdysozoa</taxon>
        <taxon>Arthropoda</taxon>
        <taxon>Crustacea</taxon>
        <taxon>Branchiopoda</taxon>
        <taxon>Diplostraca</taxon>
        <taxon>Cladocera</taxon>
        <taxon>Anomopoda</taxon>
        <taxon>Daphniidae</taxon>
        <taxon>Daphnia</taxon>
    </lineage>
</organism>
<accession>E9GY96</accession>
<reference evidence="6 7" key="1">
    <citation type="journal article" date="2011" name="Science">
        <title>The ecoresponsive genome of Daphnia pulex.</title>
        <authorList>
            <person name="Colbourne J.K."/>
            <person name="Pfrender M.E."/>
            <person name="Gilbert D."/>
            <person name="Thomas W.K."/>
            <person name="Tucker A."/>
            <person name="Oakley T.H."/>
            <person name="Tokishita S."/>
            <person name="Aerts A."/>
            <person name="Arnold G.J."/>
            <person name="Basu M.K."/>
            <person name="Bauer D.J."/>
            <person name="Caceres C.E."/>
            <person name="Carmel L."/>
            <person name="Casola C."/>
            <person name="Choi J.H."/>
            <person name="Detter J.C."/>
            <person name="Dong Q."/>
            <person name="Dusheyko S."/>
            <person name="Eads B.D."/>
            <person name="Frohlich T."/>
            <person name="Geiler-Samerotte K.A."/>
            <person name="Gerlach D."/>
            <person name="Hatcher P."/>
            <person name="Jogdeo S."/>
            <person name="Krijgsveld J."/>
            <person name="Kriventseva E.V."/>
            <person name="Kultz D."/>
            <person name="Laforsch C."/>
            <person name="Lindquist E."/>
            <person name="Lopez J."/>
            <person name="Manak J.R."/>
            <person name="Muller J."/>
            <person name="Pangilinan J."/>
            <person name="Patwardhan R.P."/>
            <person name="Pitluck S."/>
            <person name="Pritham E.J."/>
            <person name="Rechtsteiner A."/>
            <person name="Rho M."/>
            <person name="Rogozin I.B."/>
            <person name="Sakarya O."/>
            <person name="Salamov A."/>
            <person name="Schaack S."/>
            <person name="Shapiro H."/>
            <person name="Shiga Y."/>
            <person name="Skalitzky C."/>
            <person name="Smith Z."/>
            <person name="Souvorov A."/>
            <person name="Sung W."/>
            <person name="Tang Z."/>
            <person name="Tsuchiya D."/>
            <person name="Tu H."/>
            <person name="Vos H."/>
            <person name="Wang M."/>
            <person name="Wolf Y.I."/>
            <person name="Yamagata H."/>
            <person name="Yamada T."/>
            <person name="Ye Y."/>
            <person name="Shaw J.R."/>
            <person name="Andrews J."/>
            <person name="Crease T.J."/>
            <person name="Tang H."/>
            <person name="Lucas S.M."/>
            <person name="Robertson H.M."/>
            <person name="Bork P."/>
            <person name="Koonin E.V."/>
            <person name="Zdobnov E.M."/>
            <person name="Grigoriev I.V."/>
            <person name="Lynch M."/>
            <person name="Boore J.L."/>
        </authorList>
    </citation>
    <scope>NUCLEOTIDE SEQUENCE [LARGE SCALE GENOMIC DNA]</scope>
</reference>
<dbReference type="GO" id="GO:0005975">
    <property type="term" value="P:carbohydrate metabolic process"/>
    <property type="evidence" value="ECO:0007669"/>
    <property type="project" value="UniProtKB-ARBA"/>
</dbReference>
<keyword evidence="7" id="KW-1185">Reference proteome</keyword>
<evidence type="ECO:0000313" key="6">
    <source>
        <dbReference type="EMBL" id="EFX75599.1"/>
    </source>
</evidence>
<evidence type="ECO:0000256" key="3">
    <source>
        <dbReference type="ARBA" id="ARBA00022989"/>
    </source>
</evidence>
<dbReference type="InParanoid" id="E9GY96"/>
<dbReference type="PANTHER" id="PTHR13533">
    <property type="entry name" value="N-ACETYLNEURAMINATE 9-O-ACETYLTRANSFERASE"/>
    <property type="match status" value="1"/>
</dbReference>
<evidence type="ECO:0000313" key="7">
    <source>
        <dbReference type="Proteomes" id="UP000000305"/>
    </source>
</evidence>
<keyword evidence="2 5" id="KW-0812">Transmembrane</keyword>
<dbReference type="HOGENOM" id="CLU_043337_0_0_1"/>
<sequence>MMTIPMQKRRLLSVLRIIYVVSSLSLLSLTVFVVYNAEIGQWKAVTGDNKTRDNSYFCVENILDQRSFGSNEKHLPAKRSRDGKKLTTIMPEAQCKLLDYTAEHVTSCLDILQSKISSNTNNNVAATTEKNKTTLHFVFIGDSRIRQQFLNFLKIIPEYDRTMQPNPIPPFHHGQISVNSSLLQLRVSFHWQPVINNDVVNMIRQWIDPPNFIFLSMAVHHMIADIDSVSILQLYQRDLKELSLVLSQIARVSQVIWINQYPTVDFYGEIYSHNTAIHSEKVHGYNKAARRIIENHKSITVWDSSNRLAEEYVRGCVIFSHRAGTG</sequence>
<dbReference type="PANTHER" id="PTHR13533:SF45">
    <property type="entry name" value="CAS1P 10 TM ACYL TRANSFERASE DOMAIN-CONTAINING PROTEIN"/>
    <property type="match status" value="1"/>
</dbReference>
<dbReference type="AlphaFoldDB" id="E9GY96"/>
<evidence type="ECO:0000256" key="5">
    <source>
        <dbReference type="SAM" id="Phobius"/>
    </source>
</evidence>
<proteinExistence type="predicted"/>
<evidence type="ECO:0000256" key="2">
    <source>
        <dbReference type="ARBA" id="ARBA00022692"/>
    </source>
</evidence>
<gene>
    <name evidence="6" type="ORF">DAPPUDRAFT_250293</name>
</gene>
<protein>
    <submittedName>
        <fullName evidence="6">Uncharacterized protein</fullName>
    </submittedName>
</protein>
<dbReference type="KEGG" id="dpx:DAPPUDRAFT_250293"/>
<dbReference type="GO" id="GO:0016020">
    <property type="term" value="C:membrane"/>
    <property type="evidence" value="ECO:0007669"/>
    <property type="project" value="UniProtKB-SubCell"/>
</dbReference>
<evidence type="ECO:0000256" key="1">
    <source>
        <dbReference type="ARBA" id="ARBA00004370"/>
    </source>
</evidence>
<dbReference type="EMBL" id="GL732574">
    <property type="protein sequence ID" value="EFX75599.1"/>
    <property type="molecule type" value="Genomic_DNA"/>
</dbReference>
<dbReference type="Proteomes" id="UP000000305">
    <property type="component" value="Unassembled WGS sequence"/>
</dbReference>
<name>E9GY96_DAPPU</name>
<keyword evidence="4 5" id="KW-0472">Membrane</keyword>
<dbReference type="eggNOG" id="KOG1699">
    <property type="taxonomic scope" value="Eukaryota"/>
</dbReference>
<dbReference type="GO" id="GO:0005794">
    <property type="term" value="C:Golgi apparatus"/>
    <property type="evidence" value="ECO:0007669"/>
    <property type="project" value="UniProtKB-ARBA"/>
</dbReference>
<keyword evidence="3 5" id="KW-1133">Transmembrane helix</keyword>
<comment type="subcellular location">
    <subcellularLocation>
        <location evidence="1">Membrane</location>
    </subcellularLocation>
</comment>